<dbReference type="EMBL" id="BKCJ011294034">
    <property type="protein sequence ID" value="GFD16556.1"/>
    <property type="molecule type" value="Genomic_DNA"/>
</dbReference>
<accession>A0A699U5F3</accession>
<comment type="caution">
    <text evidence="1">The sequence shown here is derived from an EMBL/GenBank/DDBJ whole genome shotgun (WGS) entry which is preliminary data.</text>
</comment>
<gene>
    <name evidence="1" type="ORF">Tci_888525</name>
</gene>
<feature type="non-terminal residue" evidence="1">
    <location>
        <position position="130"/>
    </location>
</feature>
<reference evidence="1" key="1">
    <citation type="journal article" date="2019" name="Sci. Rep.">
        <title>Draft genome of Tanacetum cinerariifolium, the natural source of mosquito coil.</title>
        <authorList>
            <person name="Yamashiro T."/>
            <person name="Shiraishi A."/>
            <person name="Satake H."/>
            <person name="Nakayama K."/>
        </authorList>
    </citation>
    <scope>NUCLEOTIDE SEQUENCE</scope>
</reference>
<organism evidence="1">
    <name type="scientific">Tanacetum cinerariifolium</name>
    <name type="common">Dalmatian daisy</name>
    <name type="synonym">Chrysanthemum cinerariifolium</name>
    <dbReference type="NCBI Taxonomy" id="118510"/>
    <lineage>
        <taxon>Eukaryota</taxon>
        <taxon>Viridiplantae</taxon>
        <taxon>Streptophyta</taxon>
        <taxon>Embryophyta</taxon>
        <taxon>Tracheophyta</taxon>
        <taxon>Spermatophyta</taxon>
        <taxon>Magnoliopsida</taxon>
        <taxon>eudicotyledons</taxon>
        <taxon>Gunneridae</taxon>
        <taxon>Pentapetalae</taxon>
        <taxon>asterids</taxon>
        <taxon>campanulids</taxon>
        <taxon>Asterales</taxon>
        <taxon>Asteraceae</taxon>
        <taxon>Asteroideae</taxon>
        <taxon>Anthemideae</taxon>
        <taxon>Anthemidinae</taxon>
        <taxon>Tanacetum</taxon>
    </lineage>
</organism>
<protein>
    <submittedName>
        <fullName evidence="1">Uncharacterized protein</fullName>
    </submittedName>
</protein>
<dbReference type="AlphaFoldDB" id="A0A699U5F3"/>
<sequence length="130" mass="13629">MRALKITAERMADCGDFKPMMLSAPRAGIATMNSAGTMAKYLATSLAMLNVVYHVAGFFGGLGARVHGDSHVGLGQGGRVVGTVAHHRHQLAALLLGADVLHLVLRLGFGNKVIDTCFFGNKLGGERVVA</sequence>
<evidence type="ECO:0000313" key="1">
    <source>
        <dbReference type="EMBL" id="GFD16556.1"/>
    </source>
</evidence>
<proteinExistence type="predicted"/>
<name>A0A699U5F3_TANCI</name>